<organism evidence="5">
    <name type="scientific">Muribaculaceae bacterium Z82</name>
    <dbReference type="NCBI Taxonomy" id="2304548"/>
    <lineage>
        <taxon>Bacteria</taxon>
        <taxon>Pseudomonadati</taxon>
        <taxon>Bacteroidota</taxon>
        <taxon>Bacteroidia</taxon>
        <taxon>Bacteroidales</taxon>
        <taxon>Muribaculaceae</taxon>
    </lineage>
</organism>
<dbReference type="PANTHER" id="PTHR33795:SF1">
    <property type="entry name" value="INSERTION ELEMENT IS150 PROTEIN INSJ"/>
    <property type="match status" value="1"/>
</dbReference>
<evidence type="ECO:0000259" key="4">
    <source>
        <dbReference type="PROSITE" id="PS51057"/>
    </source>
</evidence>
<feature type="region of interest" description="Disordered" evidence="3">
    <location>
        <begin position="114"/>
        <end position="141"/>
    </location>
</feature>
<dbReference type="InterPro" id="IPR036388">
    <property type="entry name" value="WH-like_DNA-bd_sf"/>
</dbReference>
<proteinExistence type="inferred from homology"/>
<evidence type="ECO:0000256" key="2">
    <source>
        <dbReference type="ARBA" id="ARBA00038232"/>
    </source>
</evidence>
<dbReference type="EMBL" id="QWKH01000185">
    <property type="protein sequence ID" value="NBI35607.1"/>
    <property type="molecule type" value="Genomic_DNA"/>
</dbReference>
<dbReference type="AlphaFoldDB" id="A0A7C9NN90"/>
<dbReference type="InterPro" id="IPR052057">
    <property type="entry name" value="IS150/IS1296_orfA-like"/>
</dbReference>
<evidence type="ECO:0000313" key="5">
    <source>
        <dbReference type="EMBL" id="NBI35607.1"/>
    </source>
</evidence>
<feature type="domain" description="Paired" evidence="4">
    <location>
        <begin position="1"/>
        <end position="149"/>
    </location>
</feature>
<gene>
    <name evidence="5" type="ORF">D1639_11350</name>
</gene>
<comment type="similarity">
    <text evidence="2">Belongs to the IS150/IS1296 orfA family.</text>
</comment>
<keyword evidence="1" id="KW-0563">Paired box</keyword>
<dbReference type="Pfam" id="PF13518">
    <property type="entry name" value="HTH_28"/>
    <property type="match status" value="1"/>
</dbReference>
<name>A0A7C9NN90_9BACT</name>
<dbReference type="Pfam" id="PF00292">
    <property type="entry name" value="PAX"/>
    <property type="match status" value="1"/>
</dbReference>
<reference evidence="5" key="1">
    <citation type="submission" date="2018-08" db="EMBL/GenBank/DDBJ databases">
        <title>Murine metabolic-syndrome-specific gut microbial biobank.</title>
        <authorList>
            <person name="Liu C."/>
        </authorList>
    </citation>
    <scope>NUCLEOTIDE SEQUENCE [LARGE SCALE GENOMIC DNA]</scope>
    <source>
        <strain evidence="5">Z82</strain>
    </source>
</reference>
<dbReference type="InterPro" id="IPR010921">
    <property type="entry name" value="Trp_repressor/repl_initiator"/>
</dbReference>
<dbReference type="PROSITE" id="PS51057">
    <property type="entry name" value="PAIRED_2"/>
    <property type="match status" value="1"/>
</dbReference>
<dbReference type="GO" id="GO:0006355">
    <property type="term" value="P:regulation of DNA-templated transcription"/>
    <property type="evidence" value="ECO:0007669"/>
    <property type="project" value="InterPro"/>
</dbReference>
<protein>
    <submittedName>
        <fullName evidence="5">Helix-turn-helix domain-containing protein</fullName>
    </submittedName>
</protein>
<dbReference type="GO" id="GO:0043565">
    <property type="term" value="F:sequence-specific DNA binding"/>
    <property type="evidence" value="ECO:0007669"/>
    <property type="project" value="InterPro"/>
</dbReference>
<dbReference type="PANTHER" id="PTHR33795">
    <property type="entry name" value="INSERTION ELEMENT IS150 PROTEIN INSJ"/>
    <property type="match status" value="1"/>
</dbReference>
<dbReference type="SUPFAM" id="SSF46689">
    <property type="entry name" value="Homeodomain-like"/>
    <property type="match status" value="1"/>
</dbReference>
<dbReference type="InterPro" id="IPR001523">
    <property type="entry name" value="Paired_dom"/>
</dbReference>
<dbReference type="SUPFAM" id="SSF48295">
    <property type="entry name" value="TrpR-like"/>
    <property type="match status" value="1"/>
</dbReference>
<accession>A0A7C9NN90</accession>
<evidence type="ECO:0000256" key="1">
    <source>
        <dbReference type="ARBA" id="ARBA00022724"/>
    </source>
</evidence>
<sequence length="176" mass="19744">MGGFFMSGRPLYDAGVRRRAAELYEEGHGRDVIAYLLDVPEGAVRKWLDTYKSVGIGVLTAMGAKKKTYSFETKVAAARAVAEEGLTVPEAMARFGIASTSPLRKWLKAYREEGPEALRPRPKGRPKGAGATPEKMTREQELERRIRKLEAENAYLKKSMALKAEKRSRTARRRRS</sequence>
<dbReference type="Gene3D" id="1.10.10.10">
    <property type="entry name" value="Winged helix-like DNA-binding domain superfamily/Winged helix DNA-binding domain"/>
    <property type="match status" value="2"/>
</dbReference>
<comment type="caution">
    <text evidence="5">The sequence shown here is derived from an EMBL/GenBank/DDBJ whole genome shotgun (WGS) entry which is preliminary data.</text>
</comment>
<dbReference type="InterPro" id="IPR055247">
    <property type="entry name" value="InsJ-like_HTH"/>
</dbReference>
<dbReference type="InterPro" id="IPR009057">
    <property type="entry name" value="Homeodomain-like_sf"/>
</dbReference>
<evidence type="ECO:0000256" key="3">
    <source>
        <dbReference type="SAM" id="MobiDB-lite"/>
    </source>
</evidence>